<gene>
    <name evidence="1" type="ORF">SAMN02799615_04000</name>
</gene>
<dbReference type="AlphaFoldDB" id="A0A1I2JGN6"/>
<protein>
    <submittedName>
        <fullName evidence="1">Uncharacterized protein</fullName>
    </submittedName>
</protein>
<sequence>MLDTIAQQVPHLLRETDDRDEFWTAFANLTDPPLAAAGPEDFDWVSAKITEMLAACGVTPPEA</sequence>
<organism evidence="1 2">
    <name type="scientific">Dyella marensis</name>
    <dbReference type="NCBI Taxonomy" id="500610"/>
    <lineage>
        <taxon>Bacteria</taxon>
        <taxon>Pseudomonadati</taxon>
        <taxon>Pseudomonadota</taxon>
        <taxon>Gammaproteobacteria</taxon>
        <taxon>Lysobacterales</taxon>
        <taxon>Rhodanobacteraceae</taxon>
        <taxon>Dyella</taxon>
    </lineage>
</organism>
<reference evidence="2" key="1">
    <citation type="submission" date="2016-10" db="EMBL/GenBank/DDBJ databases">
        <authorList>
            <person name="Varghese N."/>
            <person name="Submissions S."/>
        </authorList>
    </citation>
    <scope>NUCLEOTIDE SEQUENCE [LARGE SCALE GENOMIC DNA]</scope>
    <source>
        <strain evidence="2">UNC178MFTsu3.1</strain>
    </source>
</reference>
<accession>A0A1I2JGN6</accession>
<dbReference type="RefSeq" id="WP_143096566.1">
    <property type="nucleotide sequence ID" value="NZ_FONH01000025.1"/>
</dbReference>
<evidence type="ECO:0000313" key="2">
    <source>
        <dbReference type="Proteomes" id="UP000199477"/>
    </source>
</evidence>
<dbReference type="EMBL" id="FONH01000025">
    <property type="protein sequence ID" value="SFF53023.1"/>
    <property type="molecule type" value="Genomic_DNA"/>
</dbReference>
<evidence type="ECO:0000313" key="1">
    <source>
        <dbReference type="EMBL" id="SFF53023.1"/>
    </source>
</evidence>
<dbReference type="Proteomes" id="UP000199477">
    <property type="component" value="Unassembled WGS sequence"/>
</dbReference>
<name>A0A1I2JGN6_9GAMM</name>
<keyword evidence="2" id="KW-1185">Reference proteome</keyword>
<proteinExistence type="predicted"/>